<accession>A0A1G2HI57</accession>
<feature type="domain" description="VWFA" evidence="2">
    <location>
        <begin position="102"/>
        <end position="304"/>
    </location>
</feature>
<protein>
    <recommendedName>
        <fullName evidence="2">VWFA domain-containing protein</fullName>
    </recommendedName>
</protein>
<keyword evidence="1" id="KW-0472">Membrane</keyword>
<keyword evidence="1" id="KW-0812">Transmembrane</keyword>
<dbReference type="Gene3D" id="3.40.50.410">
    <property type="entry name" value="von Willebrand factor, type A domain"/>
    <property type="match status" value="1"/>
</dbReference>
<dbReference type="AlphaFoldDB" id="A0A1G2HI57"/>
<gene>
    <name evidence="3" type="ORF">A3F94_00305</name>
</gene>
<dbReference type="InterPro" id="IPR036465">
    <property type="entry name" value="vWFA_dom_sf"/>
</dbReference>
<feature type="transmembrane region" description="Helical" evidence="1">
    <location>
        <begin position="61"/>
        <end position="82"/>
    </location>
</feature>
<feature type="transmembrane region" description="Helical" evidence="1">
    <location>
        <begin position="12"/>
        <end position="35"/>
    </location>
</feature>
<feature type="transmembrane region" description="Helical" evidence="1">
    <location>
        <begin position="328"/>
        <end position="347"/>
    </location>
</feature>
<dbReference type="STRING" id="1802165.A3F94_00305"/>
<reference evidence="3 4" key="1">
    <citation type="journal article" date="2016" name="Nat. Commun.">
        <title>Thousands of microbial genomes shed light on interconnected biogeochemical processes in an aquifer system.</title>
        <authorList>
            <person name="Anantharaman K."/>
            <person name="Brown C.T."/>
            <person name="Hug L.A."/>
            <person name="Sharon I."/>
            <person name="Castelle C.J."/>
            <person name="Probst A.J."/>
            <person name="Thomas B.C."/>
            <person name="Singh A."/>
            <person name="Wilkins M.J."/>
            <person name="Karaoz U."/>
            <person name="Brodie E.L."/>
            <person name="Williams K.H."/>
            <person name="Hubbard S.S."/>
            <person name="Banfield J.F."/>
        </authorList>
    </citation>
    <scope>NUCLEOTIDE SEQUENCE [LARGE SCALE GENOMIC DNA]</scope>
</reference>
<keyword evidence="1" id="KW-1133">Transmembrane helix</keyword>
<sequence>MDFWLELKSAQLTSPFLFVAVFCTLISVLIVANLWRKKYKNTVKLADTENIKKIFSTHFRFNHVINVMFLVIFSLLTSFLVAGPVSKKEKIVEQTSTDYLRIVVTLTDISASMRVASPTGDDPSGEKKTSFEIVQQAQINFLRNASDVIAGVVLFSSEPVAYIYPSADIDQVIKLFEEVKLLSIASLQPGKYPFSKLSSGTRVIPGLEQSVRIVEEVRRDIDSQEAVIVLFTDLQVTDSSEGGMRGVVDAMKNVIARNISLYIITNASEYTIVAYQRALGVFSSSVIFFRADSQQEVDDALENLLELEKAPIVTRQITLSQESLANEISLVFVILMVLWVVIVELFTRQVRERR</sequence>
<dbReference type="Proteomes" id="UP000176770">
    <property type="component" value="Unassembled WGS sequence"/>
</dbReference>
<dbReference type="InterPro" id="IPR002035">
    <property type="entry name" value="VWF_A"/>
</dbReference>
<evidence type="ECO:0000256" key="1">
    <source>
        <dbReference type="SAM" id="Phobius"/>
    </source>
</evidence>
<evidence type="ECO:0000259" key="2">
    <source>
        <dbReference type="PROSITE" id="PS50234"/>
    </source>
</evidence>
<dbReference type="PROSITE" id="PS50234">
    <property type="entry name" value="VWFA"/>
    <property type="match status" value="1"/>
</dbReference>
<dbReference type="SUPFAM" id="SSF53300">
    <property type="entry name" value="vWA-like"/>
    <property type="match status" value="1"/>
</dbReference>
<name>A0A1G2HI57_9BACT</name>
<comment type="caution">
    <text evidence="3">The sequence shown here is derived from an EMBL/GenBank/DDBJ whole genome shotgun (WGS) entry which is preliminary data.</text>
</comment>
<proteinExistence type="predicted"/>
<evidence type="ECO:0000313" key="4">
    <source>
        <dbReference type="Proteomes" id="UP000176770"/>
    </source>
</evidence>
<evidence type="ECO:0000313" key="3">
    <source>
        <dbReference type="EMBL" id="OGZ61568.1"/>
    </source>
</evidence>
<organism evidence="3 4">
    <name type="scientific">Candidatus Spechtbacteria bacterium RIFCSPLOWO2_12_FULL_38_22</name>
    <dbReference type="NCBI Taxonomy" id="1802165"/>
    <lineage>
        <taxon>Bacteria</taxon>
        <taxon>Candidatus Spechtiibacteriota</taxon>
    </lineage>
</organism>
<dbReference type="EMBL" id="MHOK01000021">
    <property type="protein sequence ID" value="OGZ61568.1"/>
    <property type="molecule type" value="Genomic_DNA"/>
</dbReference>